<dbReference type="Proteomes" id="UP000198211">
    <property type="component" value="Unassembled WGS sequence"/>
</dbReference>
<dbReference type="OrthoDB" id="120324at2759"/>
<dbReference type="AlphaFoldDB" id="A0A225UPV4"/>
<protein>
    <submittedName>
        <fullName evidence="1">Crinkler (CRN)</fullName>
    </submittedName>
</protein>
<sequence>MLTHNKYFEMELNADGTTRKHLRDVQVEFGRPEKGSPYGWTNRTASTKVIYVNEVLLHRMEMIDPAKNSHEYQCIVFVVAATIFHECAHLALRWKNFKESPTKYKGEVGSFMERKVFDGICQVKIQHRFGAKTPKKSKRSCVIWTKEMPILDVVIYTNQLQIIPEDHLNKFFTPGKLCDKELFPLELAPYPRTKGATVYSDAGHKRRRTSLPEDPNIMMPQLCGISHNRNV</sequence>
<organism evidence="1 2">
    <name type="scientific">Phytophthora megakarya</name>
    <dbReference type="NCBI Taxonomy" id="4795"/>
    <lineage>
        <taxon>Eukaryota</taxon>
        <taxon>Sar</taxon>
        <taxon>Stramenopiles</taxon>
        <taxon>Oomycota</taxon>
        <taxon>Peronosporomycetes</taxon>
        <taxon>Peronosporales</taxon>
        <taxon>Peronosporaceae</taxon>
        <taxon>Phytophthora</taxon>
    </lineage>
</organism>
<keyword evidence="2" id="KW-1185">Reference proteome</keyword>
<gene>
    <name evidence="1" type="ORF">PHMEG_00035130</name>
</gene>
<accession>A0A225UPV4</accession>
<name>A0A225UPV4_9STRA</name>
<proteinExistence type="predicted"/>
<evidence type="ECO:0000313" key="1">
    <source>
        <dbReference type="EMBL" id="OWY94990.1"/>
    </source>
</evidence>
<reference evidence="2" key="1">
    <citation type="submission" date="2017-03" db="EMBL/GenBank/DDBJ databases">
        <title>Phytopthora megakarya and P. palmivora, two closely related causual agents of cacao black pod achieved similar genome size and gene model numbers by different mechanisms.</title>
        <authorList>
            <person name="Ali S."/>
            <person name="Shao J."/>
            <person name="Larry D.J."/>
            <person name="Kronmiller B."/>
            <person name="Shen D."/>
            <person name="Strem M.D."/>
            <person name="Melnick R.L."/>
            <person name="Guiltinan M.J."/>
            <person name="Tyler B.M."/>
            <person name="Meinhardt L.W."/>
            <person name="Bailey B.A."/>
        </authorList>
    </citation>
    <scope>NUCLEOTIDE SEQUENCE [LARGE SCALE GENOMIC DNA]</scope>
    <source>
        <strain evidence="2">zdho120</strain>
    </source>
</reference>
<dbReference type="EMBL" id="NBNE01013562">
    <property type="protein sequence ID" value="OWY94990.1"/>
    <property type="molecule type" value="Genomic_DNA"/>
</dbReference>
<evidence type="ECO:0000313" key="2">
    <source>
        <dbReference type="Proteomes" id="UP000198211"/>
    </source>
</evidence>
<comment type="caution">
    <text evidence="1">The sequence shown here is derived from an EMBL/GenBank/DDBJ whole genome shotgun (WGS) entry which is preliminary data.</text>
</comment>